<proteinExistence type="predicted"/>
<accession>A0AAW3P7S3</accession>
<protein>
    <recommendedName>
        <fullName evidence="4">Pilus assembly protein</fullName>
    </recommendedName>
</protein>
<dbReference type="InterPro" id="IPR013783">
    <property type="entry name" value="Ig-like_fold"/>
</dbReference>
<dbReference type="Proteomes" id="UP000063236">
    <property type="component" value="Unassembled WGS sequence"/>
</dbReference>
<evidence type="ECO:0000256" key="1">
    <source>
        <dbReference type="SAM" id="SignalP"/>
    </source>
</evidence>
<evidence type="ECO:0000313" key="2">
    <source>
        <dbReference type="EMBL" id="KWF45130.1"/>
    </source>
</evidence>
<gene>
    <name evidence="2" type="ORF">WL88_29065</name>
</gene>
<organism evidence="2 3">
    <name type="scientific">Burkholderia diffusa</name>
    <dbReference type="NCBI Taxonomy" id="488732"/>
    <lineage>
        <taxon>Bacteria</taxon>
        <taxon>Pseudomonadati</taxon>
        <taxon>Pseudomonadota</taxon>
        <taxon>Betaproteobacteria</taxon>
        <taxon>Burkholderiales</taxon>
        <taxon>Burkholderiaceae</taxon>
        <taxon>Burkholderia</taxon>
        <taxon>Burkholderia cepacia complex</taxon>
    </lineage>
</organism>
<feature type="signal peptide" evidence="1">
    <location>
        <begin position="1"/>
        <end position="22"/>
    </location>
</feature>
<dbReference type="AlphaFoldDB" id="A0AAW3P7S3"/>
<dbReference type="RefSeq" id="WP_060188497.1">
    <property type="nucleotide sequence ID" value="NZ_LPJS01000011.1"/>
</dbReference>
<sequence length="157" mass="16902">MKGALCWPLCVLAALCCLSAEAAGILKLSRTEMTLAPGKPAGELWAENVGDSPLYLDVTQQLVANPGQTPERLVPVGDVPQPGLLVTPDRLALAPGQKYRVSLKELHELSETQVWRVTFRPRERIIVDAGQTEGAPMPLIVSVGYGVVIYQLMSAGR</sequence>
<name>A0AAW3P7S3_9BURK</name>
<feature type="chain" id="PRO_5043867761" description="Pilus assembly protein" evidence="1">
    <location>
        <begin position="23"/>
        <end position="157"/>
    </location>
</feature>
<reference evidence="2 3" key="1">
    <citation type="submission" date="2015-11" db="EMBL/GenBank/DDBJ databases">
        <title>Expanding the genomic diversity of Burkholderia species for the development of highly accurate diagnostics.</title>
        <authorList>
            <person name="Sahl J."/>
            <person name="Keim P."/>
            <person name="Wagner D."/>
        </authorList>
    </citation>
    <scope>NUCLEOTIDE SEQUENCE [LARGE SCALE GENOMIC DNA]</scope>
    <source>
        <strain evidence="2 3">MSMB378WGS</strain>
    </source>
</reference>
<dbReference type="EMBL" id="LPJV01000062">
    <property type="protein sequence ID" value="KWF45130.1"/>
    <property type="molecule type" value="Genomic_DNA"/>
</dbReference>
<evidence type="ECO:0000313" key="3">
    <source>
        <dbReference type="Proteomes" id="UP000063236"/>
    </source>
</evidence>
<keyword evidence="1" id="KW-0732">Signal</keyword>
<evidence type="ECO:0008006" key="4">
    <source>
        <dbReference type="Google" id="ProtNLM"/>
    </source>
</evidence>
<dbReference type="Gene3D" id="2.60.40.10">
    <property type="entry name" value="Immunoglobulins"/>
    <property type="match status" value="1"/>
</dbReference>
<comment type="caution">
    <text evidence="2">The sequence shown here is derived from an EMBL/GenBank/DDBJ whole genome shotgun (WGS) entry which is preliminary data.</text>
</comment>